<proteinExistence type="predicted"/>
<accession>A0A6C0I3Y3</accession>
<keyword evidence="1" id="KW-0472">Membrane</keyword>
<dbReference type="EMBL" id="MN740090">
    <property type="protein sequence ID" value="QHT87492.1"/>
    <property type="molecule type" value="Genomic_DNA"/>
</dbReference>
<keyword evidence="1" id="KW-0812">Transmembrane</keyword>
<evidence type="ECO:0000313" key="2">
    <source>
        <dbReference type="EMBL" id="QHT87492.1"/>
    </source>
</evidence>
<evidence type="ECO:0000256" key="1">
    <source>
        <dbReference type="SAM" id="Phobius"/>
    </source>
</evidence>
<organism evidence="2">
    <name type="scientific">viral metagenome</name>
    <dbReference type="NCBI Taxonomy" id="1070528"/>
    <lineage>
        <taxon>unclassified sequences</taxon>
        <taxon>metagenomes</taxon>
        <taxon>organismal metagenomes</taxon>
    </lineage>
</organism>
<dbReference type="AlphaFoldDB" id="A0A6C0I3Y3"/>
<feature type="transmembrane region" description="Helical" evidence="1">
    <location>
        <begin position="12"/>
        <end position="29"/>
    </location>
</feature>
<keyword evidence="1" id="KW-1133">Transmembrane helix</keyword>
<reference evidence="2" key="1">
    <citation type="journal article" date="2020" name="Nature">
        <title>Giant virus diversity and host interactions through global metagenomics.</title>
        <authorList>
            <person name="Schulz F."/>
            <person name="Roux S."/>
            <person name="Paez-Espino D."/>
            <person name="Jungbluth S."/>
            <person name="Walsh D.A."/>
            <person name="Denef V.J."/>
            <person name="McMahon K.D."/>
            <person name="Konstantinidis K.T."/>
            <person name="Eloe-Fadrosh E.A."/>
            <person name="Kyrpides N.C."/>
            <person name="Woyke T."/>
        </authorList>
    </citation>
    <scope>NUCLEOTIDE SEQUENCE</scope>
    <source>
        <strain evidence="2">GVMAG-M-3300023184-190</strain>
    </source>
</reference>
<sequence length="274" mass="32314">MLANNHNNNNNNPFFFIYLFYLWIVFKLWGQEHGKEEEKAEQISNVTTLQERTQEYIVSRQAAFLKHFEKSNEEMKQLSSNVDPEFYMQKSLQQVMQDPENHIEPAWRSRKLMESTPRGTIIMHYDAYKQGFSFYSDIQGVSYSLLNAVAMKYVILFQCLHFFVDDEVTPESNRSPLIEDVVVSATKTCMKIQKRGVGLEGQKEKEYSRNRFIHLGRLSNCSILQRPTKKNIMNNFSSNYTRDLSQETILQKQVMSYSDFKRKQKNHNNESKIV</sequence>
<name>A0A6C0I3Y3_9ZZZZ</name>
<protein>
    <submittedName>
        <fullName evidence="2">Uncharacterized protein</fullName>
    </submittedName>
</protein>